<feature type="non-terminal residue" evidence="3">
    <location>
        <position position="260"/>
    </location>
</feature>
<dbReference type="GO" id="GO:0032801">
    <property type="term" value="P:receptor catabolic process"/>
    <property type="evidence" value="ECO:0007669"/>
    <property type="project" value="TreeGrafter"/>
</dbReference>
<gene>
    <name evidence="3" type="primary">Mvb12a</name>
    <name evidence="3" type="ORF">EUBBOU_R14248</name>
</gene>
<dbReference type="InterPro" id="IPR040335">
    <property type="entry name" value="MVB12A"/>
</dbReference>
<comment type="caution">
    <text evidence="3">The sequence shown here is derived from an EMBL/GenBank/DDBJ whole genome shotgun (WGS) entry which is preliminary data.</text>
</comment>
<dbReference type="PANTHER" id="PTHR31612:SF2">
    <property type="entry name" value="MULTIVESICULAR BODY SUBUNIT 12A"/>
    <property type="match status" value="1"/>
</dbReference>
<evidence type="ECO:0000256" key="1">
    <source>
        <dbReference type="SAM" id="MobiDB-lite"/>
    </source>
</evidence>
<dbReference type="EMBL" id="VWZE01011066">
    <property type="protein sequence ID" value="NXF90620.1"/>
    <property type="molecule type" value="Genomic_DNA"/>
</dbReference>
<dbReference type="GO" id="GO:0000813">
    <property type="term" value="C:ESCRT I complex"/>
    <property type="evidence" value="ECO:0007669"/>
    <property type="project" value="InterPro"/>
</dbReference>
<dbReference type="OrthoDB" id="6021306at2759"/>
<feature type="region of interest" description="Disordered" evidence="1">
    <location>
        <begin position="150"/>
        <end position="190"/>
    </location>
</feature>
<dbReference type="GO" id="GO:0042058">
    <property type="term" value="P:regulation of epidermal growth factor receptor signaling pathway"/>
    <property type="evidence" value="ECO:0007669"/>
    <property type="project" value="TreeGrafter"/>
</dbReference>
<feature type="compositionally biased region" description="Polar residues" evidence="1">
    <location>
        <begin position="159"/>
        <end position="190"/>
    </location>
</feature>
<organism evidence="3 4">
    <name type="scientific">Eubucco bourcierii</name>
    <name type="common">red-headed barbet</name>
    <dbReference type="NCBI Taxonomy" id="91767"/>
    <lineage>
        <taxon>Eukaryota</taxon>
        <taxon>Metazoa</taxon>
        <taxon>Chordata</taxon>
        <taxon>Craniata</taxon>
        <taxon>Vertebrata</taxon>
        <taxon>Euteleostomi</taxon>
        <taxon>Archelosauria</taxon>
        <taxon>Archosauria</taxon>
        <taxon>Dinosauria</taxon>
        <taxon>Saurischia</taxon>
        <taxon>Theropoda</taxon>
        <taxon>Coelurosauria</taxon>
        <taxon>Aves</taxon>
        <taxon>Neognathae</taxon>
        <taxon>Neoaves</taxon>
        <taxon>Telluraves</taxon>
        <taxon>Coraciimorphae</taxon>
        <taxon>Piciformes</taxon>
        <taxon>Ramphastidae</taxon>
        <taxon>Eubucco</taxon>
    </lineage>
</organism>
<dbReference type="Proteomes" id="UP000583613">
    <property type="component" value="Unassembled WGS sequence"/>
</dbReference>
<proteinExistence type="predicted"/>
<dbReference type="InterPro" id="IPR018798">
    <property type="entry name" value="MVB12A/B"/>
</dbReference>
<evidence type="ECO:0000259" key="2">
    <source>
        <dbReference type="PROSITE" id="PS51498"/>
    </source>
</evidence>
<dbReference type="PROSITE" id="PS51498">
    <property type="entry name" value="MABP"/>
    <property type="match status" value="1"/>
</dbReference>
<feature type="domain" description="MABP" evidence="2">
    <location>
        <begin position="5"/>
        <end position="146"/>
    </location>
</feature>
<dbReference type="InterPro" id="IPR023341">
    <property type="entry name" value="MABP"/>
</dbReference>
<dbReference type="Gene3D" id="2.100.10.50">
    <property type="match status" value="1"/>
</dbReference>
<dbReference type="Pfam" id="PF10240">
    <property type="entry name" value="DUF2464"/>
    <property type="match status" value="1"/>
</dbReference>
<name>A0A7K8XJG0_9PICI</name>
<keyword evidence="4" id="KW-1185">Reference proteome</keyword>
<reference evidence="3 4" key="1">
    <citation type="submission" date="2019-09" db="EMBL/GenBank/DDBJ databases">
        <title>Bird 10,000 Genomes (B10K) Project - Family phase.</title>
        <authorList>
            <person name="Zhang G."/>
        </authorList>
    </citation>
    <scope>NUCLEOTIDE SEQUENCE [LARGE SCALE GENOMIC DNA]</scope>
    <source>
        <strain evidence="3">B10K-DU-001-04</strain>
        <tissue evidence="3">Muscle</tissue>
    </source>
</reference>
<dbReference type="GO" id="GO:0046755">
    <property type="term" value="P:viral budding"/>
    <property type="evidence" value="ECO:0007669"/>
    <property type="project" value="TreeGrafter"/>
</dbReference>
<dbReference type="PANTHER" id="PTHR31612">
    <property type="entry name" value="MULTIVESICULAR BODY SUBUNIT 12A"/>
    <property type="match status" value="1"/>
</dbReference>
<evidence type="ECO:0000313" key="3">
    <source>
        <dbReference type="EMBL" id="NXF90620.1"/>
    </source>
</evidence>
<sequence>MAAEEAPLSGVGWAATAEAVPAGWTAITVTAEGAAANLGKGFGHKSGGYLCVSTGGAQAPPSSVVTDVLLLSERSPQPAGYKRIPEFPEPRPGLSRKKRLYVKLLPVEAAETAVLDLKLSAKSKALPQYLRIGDLGHFAVWCKKGAVPKPPPPLPAPRSISTGMRQLSLQPSRSPTGPSSKSPSQVQGLQDPSSLYGLSVTSCAPCPWAPNPARALSHFCCFPQLLLNLNVKSLADIEREYSYGFVVERTAAARLPPTVC</sequence>
<protein>
    <submittedName>
        <fullName evidence="3">MB12A protein</fullName>
    </submittedName>
</protein>
<dbReference type="AlphaFoldDB" id="A0A7K8XJG0"/>
<evidence type="ECO:0000313" key="4">
    <source>
        <dbReference type="Proteomes" id="UP000583613"/>
    </source>
</evidence>
<dbReference type="GO" id="GO:0032510">
    <property type="term" value="P:endosome to lysosome transport via multivesicular body sorting pathway"/>
    <property type="evidence" value="ECO:0007669"/>
    <property type="project" value="TreeGrafter"/>
</dbReference>
<accession>A0A7K8XJG0</accession>
<dbReference type="GO" id="GO:0005829">
    <property type="term" value="C:cytosol"/>
    <property type="evidence" value="ECO:0007669"/>
    <property type="project" value="TreeGrafter"/>
</dbReference>
<feature type="non-terminal residue" evidence="3">
    <location>
        <position position="1"/>
    </location>
</feature>
<dbReference type="GO" id="GO:0019075">
    <property type="term" value="P:virus maturation"/>
    <property type="evidence" value="ECO:0007669"/>
    <property type="project" value="TreeGrafter"/>
</dbReference>